<keyword evidence="7" id="KW-0479">Metal-binding</keyword>
<evidence type="ECO:0000256" key="18">
    <source>
        <dbReference type="ARBA" id="ARBA00038148"/>
    </source>
</evidence>
<evidence type="ECO:0000256" key="1">
    <source>
        <dbReference type="ARBA" id="ARBA00004326"/>
    </source>
</evidence>
<dbReference type="Gene3D" id="3.40.1110.10">
    <property type="entry name" value="Calcium-transporting ATPase, cytoplasmic domain N"/>
    <property type="match status" value="1"/>
</dbReference>
<keyword evidence="16 21" id="KW-0406">Ion transport</keyword>
<dbReference type="Pfam" id="PF00690">
    <property type="entry name" value="Cation_ATPase_N"/>
    <property type="match status" value="1"/>
</dbReference>
<comment type="caution">
    <text evidence="21">Lacks conserved residue(s) required for the propagation of feature annotation.</text>
</comment>
<keyword evidence="4" id="KW-0597">Phosphoprotein</keyword>
<dbReference type="Gene3D" id="1.20.1110.10">
    <property type="entry name" value="Calcium-transporting ATPase, transmembrane domain"/>
    <property type="match status" value="1"/>
</dbReference>
<dbReference type="GO" id="GO:0033017">
    <property type="term" value="C:sarcoplasmic reticulum membrane"/>
    <property type="evidence" value="ECO:0007669"/>
    <property type="project" value="UniProtKB-SubCell"/>
</dbReference>
<feature type="transmembrane region" description="Helical" evidence="21">
    <location>
        <begin position="84"/>
        <end position="107"/>
    </location>
</feature>
<dbReference type="Pfam" id="PF00122">
    <property type="entry name" value="E1-E2_ATPase"/>
    <property type="match status" value="1"/>
</dbReference>
<comment type="subcellular location">
    <subcellularLocation>
        <location evidence="2">Endoplasmic reticulum membrane</location>
        <topology evidence="2">Multi-pass membrane protein</topology>
    </subcellularLocation>
    <subcellularLocation>
        <location evidence="21">Membrane</location>
        <topology evidence="21">Multi-pass membrane protein</topology>
    </subcellularLocation>
    <subcellularLocation>
        <location evidence="1">Sarcoplasmic reticulum membrane</location>
        <topology evidence="1">Multi-pass membrane protein</topology>
    </subcellularLocation>
</comment>
<dbReference type="PRINTS" id="PR00119">
    <property type="entry name" value="CATATPASE"/>
</dbReference>
<dbReference type="SUPFAM" id="SSF56784">
    <property type="entry name" value="HAD-like"/>
    <property type="match status" value="1"/>
</dbReference>
<dbReference type="Pfam" id="PF08282">
    <property type="entry name" value="Hydrolase_3"/>
    <property type="match status" value="1"/>
</dbReference>
<evidence type="ECO:0000256" key="15">
    <source>
        <dbReference type="ARBA" id="ARBA00022989"/>
    </source>
</evidence>
<dbReference type="InterPro" id="IPR005782">
    <property type="entry name" value="P-type_ATPase_IIA"/>
</dbReference>
<dbReference type="SMART" id="SM00831">
    <property type="entry name" value="Cation_ATPase_N"/>
    <property type="match status" value="1"/>
</dbReference>
<dbReference type="InterPro" id="IPR018303">
    <property type="entry name" value="ATPase_P-typ_P_site"/>
</dbReference>
<evidence type="ECO:0000256" key="17">
    <source>
        <dbReference type="ARBA" id="ARBA00023136"/>
    </source>
</evidence>
<dbReference type="EMBL" id="JAWJWF010000002">
    <property type="protein sequence ID" value="KAK6637946.1"/>
    <property type="molecule type" value="Genomic_DNA"/>
</dbReference>
<dbReference type="Pfam" id="PF00689">
    <property type="entry name" value="Cation_ATPase_C"/>
    <property type="match status" value="1"/>
</dbReference>
<dbReference type="CDD" id="cd02083">
    <property type="entry name" value="P-type_ATPase_SERCA"/>
    <property type="match status" value="1"/>
</dbReference>
<evidence type="ECO:0000256" key="12">
    <source>
        <dbReference type="ARBA" id="ARBA00022842"/>
    </source>
</evidence>
<dbReference type="GO" id="GO:0046872">
    <property type="term" value="F:metal ion binding"/>
    <property type="evidence" value="ECO:0007669"/>
    <property type="project" value="UniProtKB-KW"/>
</dbReference>
<gene>
    <name evidence="23" type="ORF">RUM43_005817</name>
    <name evidence="24" type="ORF">RUM44_008369</name>
</gene>
<accession>A0AAN8NRY7</accession>
<dbReference type="PANTHER" id="PTHR42861">
    <property type="entry name" value="CALCIUM-TRANSPORTING ATPASE"/>
    <property type="match status" value="1"/>
</dbReference>
<feature type="transmembrane region" description="Helical" evidence="21">
    <location>
        <begin position="292"/>
        <end position="321"/>
    </location>
</feature>
<feature type="transmembrane region" description="Helical" evidence="21">
    <location>
        <begin position="60"/>
        <end position="78"/>
    </location>
</feature>
<dbReference type="Pfam" id="PF13246">
    <property type="entry name" value="Cation_ATPase"/>
    <property type="match status" value="1"/>
</dbReference>
<keyword evidence="13" id="KW-0703">Sarcoplasmic reticulum</keyword>
<evidence type="ECO:0000256" key="13">
    <source>
        <dbReference type="ARBA" id="ARBA00022951"/>
    </source>
</evidence>
<dbReference type="SFLD" id="SFLDG00002">
    <property type="entry name" value="C1.7:_P-type_atpase_like"/>
    <property type="match status" value="1"/>
</dbReference>
<keyword evidence="14" id="KW-1278">Translocase</keyword>
<dbReference type="GO" id="GO:0005388">
    <property type="term" value="F:P-type calcium transporter activity"/>
    <property type="evidence" value="ECO:0007669"/>
    <property type="project" value="UniProtKB-EC"/>
</dbReference>
<keyword evidence="25" id="KW-1185">Reference proteome</keyword>
<dbReference type="SUPFAM" id="SSF81653">
    <property type="entry name" value="Calcium ATPase, transduction domain A"/>
    <property type="match status" value="1"/>
</dbReference>
<dbReference type="FunFam" id="2.70.150.10:FF:000143">
    <property type="entry name" value="Calcium-transporting ATPase"/>
    <property type="match status" value="1"/>
</dbReference>
<evidence type="ECO:0000256" key="19">
    <source>
        <dbReference type="ARBA" id="ARBA00048694"/>
    </source>
</evidence>
<feature type="transmembrane region" description="Helical" evidence="21">
    <location>
        <begin position="833"/>
        <end position="857"/>
    </location>
</feature>
<evidence type="ECO:0000313" key="24">
    <source>
        <dbReference type="EMBL" id="KAK6637946.1"/>
    </source>
</evidence>
<evidence type="ECO:0000256" key="4">
    <source>
        <dbReference type="ARBA" id="ARBA00022553"/>
    </source>
</evidence>
<dbReference type="InterPro" id="IPR059000">
    <property type="entry name" value="ATPase_P-type_domA"/>
</dbReference>
<keyword evidence="5 21" id="KW-0109">Calcium transport</keyword>
<evidence type="ECO:0000256" key="7">
    <source>
        <dbReference type="ARBA" id="ARBA00022723"/>
    </source>
</evidence>
<dbReference type="Proteomes" id="UP001359485">
    <property type="component" value="Unassembled WGS sequence"/>
</dbReference>
<dbReference type="SUPFAM" id="SSF81665">
    <property type="entry name" value="Calcium ATPase, transmembrane domain M"/>
    <property type="match status" value="1"/>
</dbReference>
<feature type="transmembrane region" description="Helical" evidence="21">
    <location>
        <begin position="260"/>
        <end position="280"/>
    </location>
</feature>
<evidence type="ECO:0000256" key="6">
    <source>
        <dbReference type="ARBA" id="ARBA00022692"/>
    </source>
</evidence>
<evidence type="ECO:0000256" key="20">
    <source>
        <dbReference type="ARBA" id="ARBA00054278"/>
    </source>
</evidence>
<dbReference type="InterPro" id="IPR023298">
    <property type="entry name" value="ATPase_P-typ_TM_dom_sf"/>
</dbReference>
<dbReference type="Gene3D" id="2.70.150.10">
    <property type="entry name" value="Calcium-transporting ATPase, cytoplasmic transduction domain A"/>
    <property type="match status" value="1"/>
</dbReference>
<dbReference type="SFLD" id="SFLDF00027">
    <property type="entry name" value="p-type_atpase"/>
    <property type="match status" value="1"/>
</dbReference>
<comment type="function">
    <text evidence="20">This magnesium-dependent enzyme catalyzes the hydrolysis of ATP coupled with the transport of calcium.</text>
</comment>
<feature type="domain" description="Cation-transporting P-type ATPase N-terminal" evidence="22">
    <location>
        <begin position="3"/>
        <end position="77"/>
    </location>
</feature>
<keyword evidence="17 21" id="KW-0472">Membrane</keyword>
<evidence type="ECO:0000256" key="10">
    <source>
        <dbReference type="ARBA" id="ARBA00022837"/>
    </source>
</evidence>
<proteinExistence type="inferred from homology"/>
<keyword evidence="15 21" id="KW-1133">Transmembrane helix</keyword>
<evidence type="ECO:0000313" key="23">
    <source>
        <dbReference type="EMBL" id="KAK6625518.1"/>
    </source>
</evidence>
<dbReference type="PROSITE" id="PS00154">
    <property type="entry name" value="ATPASE_E1_E2"/>
    <property type="match status" value="1"/>
</dbReference>
<evidence type="ECO:0000256" key="16">
    <source>
        <dbReference type="ARBA" id="ARBA00023065"/>
    </source>
</evidence>
<dbReference type="FunFam" id="3.40.50.1000:FF:000005">
    <property type="entry name" value="Calcium-transporting ATPase 1"/>
    <property type="match status" value="1"/>
</dbReference>
<keyword evidence="9" id="KW-0256">Endoplasmic reticulum</keyword>
<keyword evidence="8 21" id="KW-0547">Nucleotide-binding</keyword>
<dbReference type="NCBIfam" id="TIGR01116">
    <property type="entry name" value="ATPase-IIA1_Ca"/>
    <property type="match status" value="1"/>
</dbReference>
<dbReference type="InterPro" id="IPR008250">
    <property type="entry name" value="ATPase_P-typ_transduc_dom_A_sf"/>
</dbReference>
<dbReference type="InterPro" id="IPR036412">
    <property type="entry name" value="HAD-like_sf"/>
</dbReference>
<evidence type="ECO:0000256" key="8">
    <source>
        <dbReference type="ARBA" id="ARBA00022741"/>
    </source>
</evidence>
<dbReference type="EC" id="7.2.2.10" evidence="21"/>
<dbReference type="InterPro" id="IPR004014">
    <property type="entry name" value="ATPase_P-typ_cation-transptr_N"/>
</dbReference>
<evidence type="ECO:0000256" key="14">
    <source>
        <dbReference type="ARBA" id="ARBA00022967"/>
    </source>
</evidence>
<keyword evidence="11 21" id="KW-0067">ATP-binding</keyword>
<feature type="transmembrane region" description="Helical" evidence="21">
    <location>
        <begin position="996"/>
        <end position="1016"/>
    </location>
</feature>
<protein>
    <recommendedName>
        <fullName evidence="21">Calcium-transporting ATPase</fullName>
        <ecNumber evidence="21">7.2.2.10</ecNumber>
    </recommendedName>
</protein>
<keyword evidence="10 21" id="KW-0106">Calcium</keyword>
<dbReference type="Proteomes" id="UP001372834">
    <property type="component" value="Unassembled WGS sequence"/>
</dbReference>
<comment type="function">
    <text evidence="21">Catalyzes the hydrolysis of ATP coupled with the transport of calcium.</text>
</comment>
<dbReference type="InterPro" id="IPR044492">
    <property type="entry name" value="P_typ_ATPase_HD_dom"/>
</dbReference>
<dbReference type="GO" id="GO:0005524">
    <property type="term" value="F:ATP binding"/>
    <property type="evidence" value="ECO:0007669"/>
    <property type="project" value="UniProtKB-KW"/>
</dbReference>
<evidence type="ECO:0000256" key="9">
    <source>
        <dbReference type="ARBA" id="ARBA00022824"/>
    </source>
</evidence>
<evidence type="ECO:0000256" key="3">
    <source>
        <dbReference type="ARBA" id="ARBA00022448"/>
    </source>
</evidence>
<evidence type="ECO:0000256" key="2">
    <source>
        <dbReference type="ARBA" id="ARBA00004477"/>
    </source>
</evidence>
<dbReference type="FunFam" id="3.40.1110.10:FF:000003">
    <property type="entry name" value="Calcium-transporting ATPase"/>
    <property type="match status" value="1"/>
</dbReference>
<feature type="transmembrane region" description="Helical" evidence="21">
    <location>
        <begin position="760"/>
        <end position="781"/>
    </location>
</feature>
<keyword evidence="6 21" id="KW-0812">Transmembrane</keyword>
<evidence type="ECO:0000256" key="21">
    <source>
        <dbReference type="RuleBase" id="RU361146"/>
    </source>
</evidence>
<comment type="catalytic activity">
    <reaction evidence="19 21">
        <text>Ca(2+)(in) + ATP + H2O = Ca(2+)(out) + ADP + phosphate + H(+)</text>
        <dbReference type="Rhea" id="RHEA:18105"/>
        <dbReference type="ChEBI" id="CHEBI:15377"/>
        <dbReference type="ChEBI" id="CHEBI:15378"/>
        <dbReference type="ChEBI" id="CHEBI:29108"/>
        <dbReference type="ChEBI" id="CHEBI:30616"/>
        <dbReference type="ChEBI" id="CHEBI:43474"/>
        <dbReference type="ChEBI" id="CHEBI:456216"/>
        <dbReference type="EC" id="7.2.2.10"/>
    </reaction>
</comment>
<evidence type="ECO:0000259" key="22">
    <source>
        <dbReference type="SMART" id="SM00831"/>
    </source>
</evidence>
<reference evidence="23 26" key="1">
    <citation type="submission" date="2023-10" db="EMBL/GenBank/DDBJ databases">
        <title>Genomes of two closely related lineages of the louse Polyplax serrata with different host specificities.</title>
        <authorList>
            <person name="Martinu J."/>
            <person name="Tarabai H."/>
            <person name="Stefka J."/>
            <person name="Hypsa V."/>
        </authorList>
    </citation>
    <scope>NUCLEOTIDE SEQUENCE [LARGE SCALE GENOMIC DNA]</scope>
    <source>
        <strain evidence="24">98ZLc_SE</strain>
        <strain evidence="23">HR10_N</strain>
    </source>
</reference>
<comment type="caution">
    <text evidence="23">The sequence shown here is derived from an EMBL/GenBank/DDBJ whole genome shotgun (WGS) entry which is preliminary data.</text>
</comment>
<feature type="transmembrane region" description="Helical" evidence="21">
    <location>
        <begin position="928"/>
        <end position="947"/>
    </location>
</feature>
<dbReference type="Gene3D" id="3.40.50.1000">
    <property type="entry name" value="HAD superfamily/HAD-like"/>
    <property type="match status" value="1"/>
</dbReference>
<dbReference type="EMBL" id="JAWJWE010000037">
    <property type="protein sequence ID" value="KAK6625518.1"/>
    <property type="molecule type" value="Genomic_DNA"/>
</dbReference>
<comment type="similarity">
    <text evidence="18 21">Belongs to the cation transport ATPase (P-type) (TC 3.A.3) family.</text>
</comment>
<keyword evidence="3 21" id="KW-0813">Transport</keyword>
<dbReference type="AlphaFoldDB" id="A0AAN8NRY7"/>
<keyword evidence="12" id="KW-0460">Magnesium</keyword>
<dbReference type="FunFam" id="1.20.1110.10:FF:000065">
    <property type="entry name" value="Sarcoplasmic/endoplasmic reticulum calcium ATPase 1"/>
    <property type="match status" value="3"/>
</dbReference>
<dbReference type="InterPro" id="IPR023299">
    <property type="entry name" value="ATPase_P-typ_cyto_dom_N"/>
</dbReference>
<organism evidence="23 26">
    <name type="scientific">Polyplax serrata</name>
    <name type="common">Common mouse louse</name>
    <dbReference type="NCBI Taxonomy" id="468196"/>
    <lineage>
        <taxon>Eukaryota</taxon>
        <taxon>Metazoa</taxon>
        <taxon>Ecdysozoa</taxon>
        <taxon>Arthropoda</taxon>
        <taxon>Hexapoda</taxon>
        <taxon>Insecta</taxon>
        <taxon>Pterygota</taxon>
        <taxon>Neoptera</taxon>
        <taxon>Paraneoptera</taxon>
        <taxon>Psocodea</taxon>
        <taxon>Troctomorpha</taxon>
        <taxon>Phthiraptera</taxon>
        <taxon>Anoplura</taxon>
        <taxon>Polyplacidae</taxon>
        <taxon>Polyplax</taxon>
    </lineage>
</organism>
<evidence type="ECO:0000313" key="25">
    <source>
        <dbReference type="Proteomes" id="UP001359485"/>
    </source>
</evidence>
<dbReference type="SUPFAM" id="SSF81660">
    <property type="entry name" value="Metal cation-transporting ATPase, ATP-binding domain N"/>
    <property type="match status" value="1"/>
</dbReference>
<evidence type="ECO:0000256" key="11">
    <source>
        <dbReference type="ARBA" id="ARBA00022840"/>
    </source>
</evidence>
<sequence>MEDGHTKSATEVLNYFGTDLERGLSPDQVKRNQEKYGLNELPAEEGKSIWQLVLEQFDDLLVKILLLAAIISFVLALFEEHDDQITAFVEPFVILLILIANAVVGVWQERNAESAIEALKEYEPEMGKVIRADKAGVQKIRAKEIVPGDIVEVSVGDKIPADIRLVKIYSTTLRIDQSILTGESVSVIKHTDAVPDPRAVNQDKKNILFSGTNVAAGKARGIVIGTGLNTAIGKIRTEMSETEEIKTPLQQKLDEFGEQLSKVISIICVAVWAINIGHFNDPAHGGSWIKGAIYYFKIAVALAVAAIPEGLPAVITTCLALGTRRMAKKNAIVRSLPSVETLGCTSVICSDKTGTLTTNQMSVSRMFVFDKVDGNDSSFYEFEITGSTYEPIGDVYWKGQKIKASEYDILQELGTICVMCNDSAIDFNEFKQAFEKVGEATETALIVLAEKMNPFQVNKSGLDRRSGAIVVRQDVETKWKKEFTLEFSRDRKSMSSYCVPLKSNKLAPGPKLFVKGAPEGVLERCTHARVGTQKVPLTSTLKNRILDLTRQYGTGRDTLRCLALATADNPIKSDEMDLGDSSKFYTYEVNLTFVGVVGMLDPPRKEVADAIIRCRAAGIRVIVITGDNKATAEAICRRIGVFGEDEDTTGKSYSGREFDDLPVYEQKAACARARLFSRVEPAHKSKIVEYLQSMNEISAMTGDGVNDAPALKKAEIGIAMGSGTAVAKSASAMVLADDNFSSIVSAVEEGRAIYNNMKQFIRYLISSNVGEVVSIFLTAALGLPEALIPVQLLWVNLVTDGLPATALGFNPPDLDIMEKPPRKSDESLISGWLFFRYLAVGGYVGAATVGAAAWWFLFSPEGPQMSYWQLTHHLSCSSSAPEFKGLDCRIFNDPHPMTMALSVLVTIEMLNAMNSLSENQSLVTMPPWCNIWLLASMALSFSLHFVILHVEFLSTVFQVTPLGVDEWITVMKFSIPVVLLDETLKFVARKYTDGKGYLAGINGILLMWFVFALLILKGPI</sequence>
<name>A0AAN8NRY7_POLSC</name>
<dbReference type="NCBIfam" id="TIGR01494">
    <property type="entry name" value="ATPase_P-type"/>
    <property type="match status" value="2"/>
</dbReference>
<dbReference type="InterPro" id="IPR001757">
    <property type="entry name" value="P_typ_ATPase"/>
</dbReference>
<evidence type="ECO:0000256" key="5">
    <source>
        <dbReference type="ARBA" id="ARBA00022568"/>
    </source>
</evidence>
<dbReference type="InterPro" id="IPR023214">
    <property type="entry name" value="HAD_sf"/>
</dbReference>
<dbReference type="SFLD" id="SFLDS00003">
    <property type="entry name" value="Haloacid_Dehalogenase"/>
    <property type="match status" value="1"/>
</dbReference>
<evidence type="ECO:0000313" key="26">
    <source>
        <dbReference type="Proteomes" id="UP001372834"/>
    </source>
</evidence>
<dbReference type="GO" id="GO:0016887">
    <property type="term" value="F:ATP hydrolysis activity"/>
    <property type="evidence" value="ECO:0007669"/>
    <property type="project" value="InterPro"/>
</dbReference>
<dbReference type="InterPro" id="IPR006068">
    <property type="entry name" value="ATPase_P-typ_cation-transptr_C"/>
</dbReference>